<evidence type="ECO:0000256" key="4">
    <source>
        <dbReference type="ARBA" id="ARBA00022801"/>
    </source>
</evidence>
<gene>
    <name evidence="12" type="ORF">SAMN04489864_102445</name>
</gene>
<keyword evidence="7" id="KW-0326">Glycosidase</keyword>
<sequence>MLRYLVLLILCCFSTALLAQTHQQPGKGNPIIPGYFADPTVKKFGDTYYIYATTDGNGGGFGPSQVWMSKDFVNWSLQDMNWPTTHHYWAPDVTQGNDGKYYIYYCQPVEIFGAVGDTPVGPWTSLLPEGKPIVPNFLVPNVITLDGQTFRDDDGKFYMYWGTWGIYPNHGCGVGLMNADMKSFAQLAQIPNTVAKDFFEAPFMFKRNGIYYLTYSSGRCEDGTYRVQYVMSKTGPMGPFVFGKNNPVLSTNADGTVHGPGHQSVLQQGADFYMIYHRHNNPNNEGGYHRQVVADKMEFDSEGNIVKINPTHEGVGYLAKNSNPFPNLAFNAKVKASSFYGEDFKPGFAVDDHNGTLWKPKNNTVSSWLELDLGTVKRVKSIHTQFEYATWYYQYRIDYSVDGKIWKVYADKTQNTKHGSPVIDFGDVKARYLKLTITDTEYPGLNKAVWNIKVFDNDAYRPNAITTTKKLADHRTYTPQGLIVDLNAKSLKVGSSVSEWLNAGKVKGVFSTDQTEAPVVDIIGGKKALVFPGKSYFKSSFKAPGSLSGNSSFTAAMWVYNPTIGDEEPILSWTQRGGVDLTNATVGYGRNRNWGAVAHMGWPDMPYKKLPEAGKWHHIALVFDGTMERLYVDGVLDTEERKMLFINRLSEIYIGTTPDRNAYFSGAIASVKLYDTPLSANEVKKLATENNDSEAALYFESTSLDYGKLKAWKNEGFAGGNLVPAENPLIVEDMESKVALNLGNGGKVTFDKASPSAEKPFTIVAQVFASSAKQDLTFSMGAKRLKIKGTGKWEHVVSTFDGRLHQTYINGIIDKQNIVNVEKISRNGFNIFTNNEGAESSKNGIASLILYNYALSHNAALAQYESWQQHKLASSVVAEFEQQPIAISPTMITMSAKIAKMPGKGVKYYFTTNDGLFNSGWINDKKFTNFGLIEEKTYQYTVKARDNFGNVTLPAVYVNVNTAKNQFKIFNNGFSTNIDFKNGVSSTGWDGLMGNADQAAVAEGVLTLSSTNTKWDRSTPLGPFLYKTISGNFVAEVNLTDMSGLKERKANGASDVGLMVRNAENGGLLQNSVMLGWGIGNMVTNFGSRGRIQTNNNTAFNFHRYLQIERDGNIFYLRSSEDGKSWKELPGSPVLRTDMDKKPLQIGLYHATYGEQSGYGSFSNFRIDQRKTSLRGTKQSHD</sequence>
<feature type="chain" id="PRO_5011618276" evidence="10">
    <location>
        <begin position="20"/>
        <end position="1182"/>
    </location>
</feature>
<dbReference type="Pfam" id="PF13385">
    <property type="entry name" value="Laminin_G_3"/>
    <property type="match status" value="1"/>
</dbReference>
<dbReference type="InterPro" id="IPR052176">
    <property type="entry name" value="Glycosyl_Hydrlase_43_Enz"/>
</dbReference>
<dbReference type="InterPro" id="IPR023296">
    <property type="entry name" value="Glyco_hydro_beta-prop_sf"/>
</dbReference>
<keyword evidence="4" id="KW-0378">Hydrolase</keyword>
<dbReference type="InterPro" id="IPR008979">
    <property type="entry name" value="Galactose-bd-like_sf"/>
</dbReference>
<dbReference type="Gene3D" id="2.60.120.200">
    <property type="match status" value="3"/>
</dbReference>
<feature type="domain" description="F5/8 type C" evidence="11">
    <location>
        <begin position="313"/>
        <end position="457"/>
    </location>
</feature>
<dbReference type="SUPFAM" id="SSF49785">
    <property type="entry name" value="Galactose-binding domain-like"/>
    <property type="match status" value="1"/>
</dbReference>
<evidence type="ECO:0000256" key="10">
    <source>
        <dbReference type="SAM" id="SignalP"/>
    </source>
</evidence>
<dbReference type="SMART" id="SM00560">
    <property type="entry name" value="LamGL"/>
    <property type="match status" value="1"/>
</dbReference>
<dbReference type="PANTHER" id="PTHR43772">
    <property type="entry name" value="ENDO-1,4-BETA-XYLANASE"/>
    <property type="match status" value="1"/>
</dbReference>
<keyword evidence="5" id="KW-1015">Disulfide bond</keyword>
<dbReference type="InterPro" id="IPR000421">
    <property type="entry name" value="FA58C"/>
</dbReference>
<evidence type="ECO:0000256" key="9">
    <source>
        <dbReference type="PIRSR" id="PIRSR606710-2"/>
    </source>
</evidence>
<evidence type="ECO:0000256" key="3">
    <source>
        <dbReference type="ARBA" id="ARBA00022729"/>
    </source>
</evidence>
<comment type="similarity">
    <text evidence="1">Belongs to the glycosyl hydrolase 43 family.</text>
</comment>
<dbReference type="PANTHER" id="PTHR43772:SF2">
    <property type="entry name" value="PUTATIVE (AFU_ORTHOLOGUE AFUA_2G04480)-RELATED"/>
    <property type="match status" value="1"/>
</dbReference>
<feature type="site" description="Important for catalytic activity, responsible for pKa modulation of the active site Glu and correct orientation of both the proton donor and substrate" evidence="9">
    <location>
        <position position="146"/>
    </location>
</feature>
<evidence type="ECO:0000313" key="13">
    <source>
        <dbReference type="Proteomes" id="UP000199666"/>
    </source>
</evidence>
<evidence type="ECO:0000256" key="6">
    <source>
        <dbReference type="ARBA" id="ARBA00023277"/>
    </source>
</evidence>
<feature type="active site" description="Proton donor" evidence="8">
    <location>
        <position position="200"/>
    </location>
</feature>
<dbReference type="Gene3D" id="2.115.10.20">
    <property type="entry name" value="Glycosyl hydrolase domain, family 43"/>
    <property type="match status" value="1"/>
</dbReference>
<dbReference type="Gene3D" id="2.60.120.260">
    <property type="entry name" value="Galactose-binding domain-like"/>
    <property type="match status" value="1"/>
</dbReference>
<evidence type="ECO:0000256" key="8">
    <source>
        <dbReference type="PIRSR" id="PIRSR606710-1"/>
    </source>
</evidence>
<dbReference type="InterPro" id="IPR006558">
    <property type="entry name" value="LamG-like"/>
</dbReference>
<evidence type="ECO:0000313" key="12">
    <source>
        <dbReference type="EMBL" id="SFG82892.1"/>
    </source>
</evidence>
<proteinExistence type="inferred from homology"/>
<feature type="signal peptide" evidence="10">
    <location>
        <begin position="1"/>
        <end position="19"/>
    </location>
</feature>
<keyword evidence="6" id="KW-0119">Carbohydrate metabolism</keyword>
<dbReference type="SUPFAM" id="SSF49899">
    <property type="entry name" value="Concanavalin A-like lectins/glucanases"/>
    <property type="match status" value="2"/>
</dbReference>
<evidence type="ECO:0000256" key="1">
    <source>
        <dbReference type="ARBA" id="ARBA00009865"/>
    </source>
</evidence>
<dbReference type="RefSeq" id="WP_177217054.1">
    <property type="nucleotide sequence ID" value="NZ_FOPP01000002.1"/>
</dbReference>
<dbReference type="EMBL" id="FOPP01000002">
    <property type="protein sequence ID" value="SFG82892.1"/>
    <property type="molecule type" value="Genomic_DNA"/>
</dbReference>
<protein>
    <submittedName>
        <fullName evidence="12">F5/8 type C domain-containing protein</fullName>
    </submittedName>
</protein>
<accession>A0A1I2V0X5</accession>
<keyword evidence="3 10" id="KW-0732">Signal</keyword>
<evidence type="ECO:0000256" key="5">
    <source>
        <dbReference type="ARBA" id="ARBA00023157"/>
    </source>
</evidence>
<evidence type="ECO:0000256" key="2">
    <source>
        <dbReference type="ARBA" id="ARBA00022651"/>
    </source>
</evidence>
<dbReference type="STRING" id="414048.SAMN04489864_102445"/>
<feature type="active site" description="Proton acceptor" evidence="8">
    <location>
        <position position="38"/>
    </location>
</feature>
<dbReference type="SUPFAM" id="SSF75005">
    <property type="entry name" value="Arabinanase/levansucrase/invertase"/>
    <property type="match status" value="1"/>
</dbReference>
<dbReference type="Pfam" id="PF04616">
    <property type="entry name" value="Glyco_hydro_43"/>
    <property type="match status" value="1"/>
</dbReference>
<dbReference type="Proteomes" id="UP000199666">
    <property type="component" value="Unassembled WGS sequence"/>
</dbReference>
<keyword evidence="2" id="KW-0858">Xylan degradation</keyword>
<dbReference type="InterPro" id="IPR006710">
    <property type="entry name" value="Glyco_hydro_43"/>
</dbReference>
<dbReference type="GO" id="GO:0045493">
    <property type="term" value="P:xylan catabolic process"/>
    <property type="evidence" value="ECO:0007669"/>
    <property type="project" value="UniProtKB-KW"/>
</dbReference>
<dbReference type="CDD" id="cd18608">
    <property type="entry name" value="GH43_F5-8_typeC-like"/>
    <property type="match status" value="1"/>
</dbReference>
<dbReference type="AlphaFoldDB" id="A0A1I2V0X5"/>
<reference evidence="12 13" key="1">
    <citation type="submission" date="2016-10" db="EMBL/GenBank/DDBJ databases">
        <authorList>
            <person name="de Groot N.N."/>
        </authorList>
    </citation>
    <scope>NUCLEOTIDE SEQUENCE [LARGE SCALE GENOMIC DNA]</scope>
    <source>
        <strain evidence="12 13">DSM 18684</strain>
    </source>
</reference>
<organism evidence="12 13">
    <name type="scientific">Pedobacter insulae</name>
    <dbReference type="NCBI Taxonomy" id="414048"/>
    <lineage>
        <taxon>Bacteria</taxon>
        <taxon>Pseudomonadati</taxon>
        <taxon>Bacteroidota</taxon>
        <taxon>Sphingobacteriia</taxon>
        <taxon>Sphingobacteriales</taxon>
        <taxon>Sphingobacteriaceae</taxon>
        <taxon>Pedobacter</taxon>
    </lineage>
</organism>
<name>A0A1I2V0X5_9SPHI</name>
<dbReference type="GO" id="GO:0004553">
    <property type="term" value="F:hydrolase activity, hydrolyzing O-glycosyl compounds"/>
    <property type="evidence" value="ECO:0007669"/>
    <property type="project" value="InterPro"/>
</dbReference>
<keyword evidence="2" id="KW-0624">Polysaccharide degradation</keyword>
<dbReference type="InterPro" id="IPR013320">
    <property type="entry name" value="ConA-like_dom_sf"/>
</dbReference>
<keyword evidence="13" id="KW-1185">Reference proteome</keyword>
<dbReference type="Pfam" id="PF00754">
    <property type="entry name" value="F5_F8_type_C"/>
    <property type="match status" value="1"/>
</dbReference>
<evidence type="ECO:0000259" key="11">
    <source>
        <dbReference type="PROSITE" id="PS50022"/>
    </source>
</evidence>
<dbReference type="PROSITE" id="PS50022">
    <property type="entry name" value="FA58C_3"/>
    <property type="match status" value="1"/>
</dbReference>
<evidence type="ECO:0000256" key="7">
    <source>
        <dbReference type="ARBA" id="ARBA00023295"/>
    </source>
</evidence>